<reference evidence="3 4" key="1">
    <citation type="submission" date="2023-05" db="EMBL/GenBank/DDBJ databases">
        <title>Streptantibioticus silvisoli sp. nov., acidotolerant actinomycetes 1 from pine litter.</title>
        <authorList>
            <person name="Swiecimska M."/>
            <person name="Golinska P."/>
            <person name="Sangal V."/>
            <person name="Wachnowicz B."/>
            <person name="Goodfellow M."/>
        </authorList>
    </citation>
    <scope>NUCLEOTIDE SEQUENCE [LARGE SCALE GENOMIC DNA]</scope>
    <source>
        <strain evidence="3 4">DSM 42109</strain>
    </source>
</reference>
<dbReference type="PANTHER" id="PTHR21240">
    <property type="entry name" value="2-AMINO-3-CARBOXYLMUCONATE-6-SEMIALDEHYDE DECARBOXYLASE"/>
    <property type="match status" value="1"/>
</dbReference>
<dbReference type="Proteomes" id="UP001214441">
    <property type="component" value="Unassembled WGS sequence"/>
</dbReference>
<dbReference type="InterPro" id="IPR032466">
    <property type="entry name" value="Metal_Hydrolase"/>
</dbReference>
<dbReference type="Gene3D" id="3.20.20.140">
    <property type="entry name" value="Metal-dependent hydrolases"/>
    <property type="match status" value="1"/>
</dbReference>
<organism evidence="3 4">
    <name type="scientific">Streptomyces iconiensis</name>
    <dbReference type="NCBI Taxonomy" id="1384038"/>
    <lineage>
        <taxon>Bacteria</taxon>
        <taxon>Bacillati</taxon>
        <taxon>Actinomycetota</taxon>
        <taxon>Actinomycetes</taxon>
        <taxon>Kitasatosporales</taxon>
        <taxon>Streptomycetaceae</taxon>
        <taxon>Streptomyces</taxon>
    </lineage>
</organism>
<dbReference type="PANTHER" id="PTHR21240:SF28">
    <property type="entry name" value="ISO-OROTATE DECARBOXYLASE (EUROFUNG)"/>
    <property type="match status" value="1"/>
</dbReference>
<evidence type="ECO:0000313" key="4">
    <source>
        <dbReference type="Proteomes" id="UP001214441"/>
    </source>
</evidence>
<keyword evidence="1" id="KW-0456">Lyase</keyword>
<name>A0ABT6ZNC7_9ACTN</name>
<protein>
    <submittedName>
        <fullName evidence="3">Amidohydrolase family protein</fullName>
    </submittedName>
</protein>
<dbReference type="EMBL" id="JANCPR020000001">
    <property type="protein sequence ID" value="MDJ1130555.1"/>
    <property type="molecule type" value="Genomic_DNA"/>
</dbReference>
<dbReference type="InterPro" id="IPR006680">
    <property type="entry name" value="Amidohydro-rel"/>
</dbReference>
<sequence length="252" mass="27144">MEAQRVFDAHAHLAPRPDSAERILTSMDRNGIDRTVVVAGAAISPDELSRQIIVGGHIEKDADNTAVLEGCAGAPGRLVPFFFANPHREAGEYRSRGTEFRGLKLAPGVHGVPLADERTQALVSAAAELGHNVYLHCLHREGFGVRDLVGLARRFPAVTFVLGHAGVGDLDLYGIDLITDSGNIVFETSGGYTSVVSAAIERLGAERVLFGSEYPLQAPEVELAKFKALGLPADQWRLIAWENTMRLIGETP</sequence>
<dbReference type="Pfam" id="PF04909">
    <property type="entry name" value="Amidohydro_2"/>
    <property type="match status" value="1"/>
</dbReference>
<dbReference type="InterPro" id="IPR032465">
    <property type="entry name" value="ACMSD"/>
</dbReference>
<dbReference type="RefSeq" id="WP_274039768.1">
    <property type="nucleotide sequence ID" value="NZ_JANCPR020000001.1"/>
</dbReference>
<dbReference type="SUPFAM" id="SSF51556">
    <property type="entry name" value="Metallo-dependent hydrolases"/>
    <property type="match status" value="1"/>
</dbReference>
<evidence type="ECO:0000259" key="2">
    <source>
        <dbReference type="Pfam" id="PF04909"/>
    </source>
</evidence>
<evidence type="ECO:0000256" key="1">
    <source>
        <dbReference type="ARBA" id="ARBA00023239"/>
    </source>
</evidence>
<gene>
    <name evidence="3" type="ORF">NMN56_001025</name>
</gene>
<feature type="domain" description="Amidohydrolase-related" evidence="2">
    <location>
        <begin position="8"/>
        <end position="248"/>
    </location>
</feature>
<comment type="caution">
    <text evidence="3">The sequence shown here is derived from an EMBL/GenBank/DDBJ whole genome shotgun (WGS) entry which is preliminary data.</text>
</comment>
<keyword evidence="4" id="KW-1185">Reference proteome</keyword>
<accession>A0ABT6ZNC7</accession>
<proteinExistence type="predicted"/>
<evidence type="ECO:0000313" key="3">
    <source>
        <dbReference type="EMBL" id="MDJ1130555.1"/>
    </source>
</evidence>